<reference evidence="1 2" key="1">
    <citation type="submission" date="2017-02" db="EMBL/GenBank/DDBJ databases">
        <title>Draft genome of Saccharomonospora sp. 154.</title>
        <authorList>
            <person name="Alonso-Carmona G.S."/>
            <person name="De La Haba R."/>
            <person name="Vera-Gargallo B."/>
            <person name="Sandoval-Trujillo A.H."/>
            <person name="Ramirez-Duran N."/>
            <person name="Ventosa A."/>
        </authorList>
    </citation>
    <scope>NUCLEOTIDE SEQUENCE [LARGE SCALE GENOMIC DNA]</scope>
    <source>
        <strain evidence="1 2">LRS4.154</strain>
    </source>
</reference>
<keyword evidence="1" id="KW-0808">Transferase</keyword>
<organism evidence="1 2">
    <name type="scientific">Saccharomonospora piscinae</name>
    <dbReference type="NCBI Taxonomy" id="687388"/>
    <lineage>
        <taxon>Bacteria</taxon>
        <taxon>Bacillati</taxon>
        <taxon>Actinomycetota</taxon>
        <taxon>Actinomycetes</taxon>
        <taxon>Pseudonocardiales</taxon>
        <taxon>Pseudonocardiaceae</taxon>
        <taxon>Saccharomonospora</taxon>
    </lineage>
</organism>
<evidence type="ECO:0000313" key="2">
    <source>
        <dbReference type="Proteomes" id="UP000192591"/>
    </source>
</evidence>
<dbReference type="InterPro" id="IPR036038">
    <property type="entry name" value="Aminotransferase-like"/>
</dbReference>
<dbReference type="InterPro" id="IPR001544">
    <property type="entry name" value="Aminotrans_IV"/>
</dbReference>
<protein>
    <submittedName>
        <fullName evidence="1">Branched-chain amino acid aminotransferase</fullName>
    </submittedName>
</protein>
<dbReference type="NCBIfam" id="NF006734">
    <property type="entry name" value="PRK09266.1"/>
    <property type="match status" value="1"/>
</dbReference>
<dbReference type="GO" id="GO:0008483">
    <property type="term" value="F:transaminase activity"/>
    <property type="evidence" value="ECO:0007669"/>
    <property type="project" value="UniProtKB-KW"/>
</dbReference>
<dbReference type="Proteomes" id="UP000192591">
    <property type="component" value="Unassembled WGS sequence"/>
</dbReference>
<proteinExistence type="predicted"/>
<accession>A0A1V9ACS1</accession>
<dbReference type="AlphaFoldDB" id="A0A1V9ACS1"/>
<dbReference type="RefSeq" id="WP_252365145.1">
    <property type="nucleotide sequence ID" value="NZ_MWIH01000002.1"/>
</dbReference>
<dbReference type="Gene3D" id="3.20.10.10">
    <property type="entry name" value="D-amino Acid Aminotransferase, subunit A, domain 2"/>
    <property type="match status" value="1"/>
</dbReference>
<dbReference type="Pfam" id="PF01063">
    <property type="entry name" value="Aminotran_4"/>
    <property type="match status" value="1"/>
</dbReference>
<dbReference type="EMBL" id="MWIH01000002">
    <property type="protein sequence ID" value="OQO94925.1"/>
    <property type="molecule type" value="Genomic_DNA"/>
</dbReference>
<keyword evidence="1" id="KW-0032">Aminotransferase</keyword>
<name>A0A1V9ACS1_SACPI</name>
<evidence type="ECO:0000313" key="1">
    <source>
        <dbReference type="EMBL" id="OQO94925.1"/>
    </source>
</evidence>
<keyword evidence="2" id="KW-1185">Reference proteome</keyword>
<dbReference type="SUPFAM" id="SSF56752">
    <property type="entry name" value="D-aminoacid aminotransferase-like PLP-dependent enzymes"/>
    <property type="match status" value="1"/>
</dbReference>
<sequence length="255" mass="27069">MAQLNGRTATAEQLAAVAVANYGHFTTLRVTEGRTRGLDAHLERLADGNRRVFGTGLDGEFVRECLRRAVPGRGTVVARVSLVGAPTVREPDVLVTLRAAPEPGRPMRLRTVHTERALPDLKHVGTFAQHYHARTAREAGFDDALFVTSGGHVAETSVGTVGLLDAGGGVVWPQGPALTGTTGRLLTRALRRRAVPVTHCPVPLAEVGGFTAAFVCNAVTLLRPVTGIDDLLLPGHSDALAPLREAYEAIPEHPL</sequence>
<gene>
    <name evidence="1" type="ORF">B1813_02305</name>
</gene>
<dbReference type="InterPro" id="IPR043132">
    <property type="entry name" value="BCAT-like_C"/>
</dbReference>
<comment type="caution">
    <text evidence="1">The sequence shown here is derived from an EMBL/GenBank/DDBJ whole genome shotgun (WGS) entry which is preliminary data.</text>
</comment>
<dbReference type="STRING" id="1962155.B1813_02305"/>